<accession>A0AC34PU99</accession>
<dbReference type="Proteomes" id="UP000887576">
    <property type="component" value="Unplaced"/>
</dbReference>
<evidence type="ECO:0000313" key="2">
    <source>
        <dbReference type="WBParaSite" id="JU765_v2.g10010.t2"/>
    </source>
</evidence>
<sequence length="467" mass="51918">MDRTVGPPGWSHLADSRNNSVENVPQYLHDLLKDAFLSGDFDEYTKTIQNEDKPQAWETWVVGLSILTISAISSPLGILLVPLLSKALYDRFMTFLVALGIGAMSGSVLFILLPQAFAITELESFARRVAKRKIHASTLKSVIKETKEQKKKRRKQKKQQTKGEEEAEREKDDLRQEFEVQMITNNLVRTLSKRKQVAVVQKNKVDELSKRKQVAVVQKNKVDEVEYRTSDGRKIDLGTLRHHQESETEDEGSTISTATSTPTLGNTASLPQISINMDPASESAPKDPEFDLSVQVIEKQVIQKPEIANVAYMIIFGTSANNFVDGMSTGAAFSDSLTRGISIGLAVISQQFPQELGTLAILVNSGLGLKRTLLFNVIPILLTYLGFAVGVLLDNINEGYDEYIYSVSSGMYFYIFLGTLLPEIRDSVSESLKTNLPEAFLTTVLQFSGIIFGVTFMYFMSLYGDEG</sequence>
<reference evidence="2" key="1">
    <citation type="submission" date="2022-11" db="UniProtKB">
        <authorList>
            <consortium name="WormBaseParasite"/>
        </authorList>
    </citation>
    <scope>IDENTIFICATION</scope>
</reference>
<evidence type="ECO:0000313" key="1">
    <source>
        <dbReference type="Proteomes" id="UP000887576"/>
    </source>
</evidence>
<organism evidence="1 2">
    <name type="scientific">Panagrolaimus sp. JU765</name>
    <dbReference type="NCBI Taxonomy" id="591449"/>
    <lineage>
        <taxon>Eukaryota</taxon>
        <taxon>Metazoa</taxon>
        <taxon>Ecdysozoa</taxon>
        <taxon>Nematoda</taxon>
        <taxon>Chromadorea</taxon>
        <taxon>Rhabditida</taxon>
        <taxon>Tylenchina</taxon>
        <taxon>Panagrolaimomorpha</taxon>
        <taxon>Panagrolaimoidea</taxon>
        <taxon>Panagrolaimidae</taxon>
        <taxon>Panagrolaimus</taxon>
    </lineage>
</organism>
<dbReference type="WBParaSite" id="JU765_v2.g10010.t2">
    <property type="protein sequence ID" value="JU765_v2.g10010.t2"/>
    <property type="gene ID" value="JU765_v2.g10010"/>
</dbReference>
<protein>
    <submittedName>
        <fullName evidence="2">Uncharacterized protein</fullName>
    </submittedName>
</protein>
<proteinExistence type="predicted"/>
<name>A0AC34PU99_9BILA</name>